<dbReference type="EMBL" id="CZCS02000214">
    <property type="protein sequence ID" value="VXD23282.1"/>
    <property type="molecule type" value="Genomic_DNA"/>
</dbReference>
<dbReference type="PANTHER" id="PTHR48267:SF1">
    <property type="entry name" value="BILIRUBIN OXIDASE"/>
    <property type="match status" value="1"/>
</dbReference>
<sequence>MTINSSDNLLSNTPGAPVPMAPPPPPGGPTLLDPLTVPKFTNPLPNLLAPGLFIDASNGGTPDISMKEGTHNFGLGTGIPSATTWGYHGSLASTGDTANLNYLGPTIVAEKDQPITVNWKTELPQKHLLPVDPTVHWAFTDTTNTISTNGVPVVTHLHGGHSESQYDGLPDAWFTSTRIGGPLAINNGNNFQPYTYNNDQEAATLWYHDHALGITRLNVYAGLAGFYILRDNYDTGIPDNPKTTAIENPLPGNYVNSDYTGDTNLDPNVYYEYPLVIQDKIFQADGQLFYPSSNADLTAAGLKPMLPATAPNPSIIPEFASGNVILVNGQAWPVMDVEPRKYRFRLLNGSDSRFYNFKLPGNLKFTQIGTDDGLLNAPVQLNNLQLAPGQRADIVIDFAGSQGKQLILDNDAGGKGSRPIPNNPQTTGQIMAFKVGNKVTVPDVPLPATLRGGTGQPAAIALPKSVSPIDSDDLAFHNVTGVTDPLTGLPVAKQVGLFEAPLANTIDPYGRITPMLGTVKDGALMWEEPITEKIQLGQTEVWEVYNTTADAHPVHLHQIPFQLLDRQKFSATQASPTAPLTNIKLKGSPTPAAANEAGLLDTVIVNPGEVVRIAAKFDLPGEYAWHCHILSHEDNEMMRPYEVVPVSTQNSLLV</sequence>
<evidence type="ECO:0000259" key="3">
    <source>
        <dbReference type="Pfam" id="PF00394"/>
    </source>
</evidence>
<evidence type="ECO:0000256" key="2">
    <source>
        <dbReference type="SAM" id="MobiDB-lite"/>
    </source>
</evidence>
<organism evidence="6 7">
    <name type="scientific">Planktothrix paucivesiculata PCC 9631</name>
    <dbReference type="NCBI Taxonomy" id="671071"/>
    <lineage>
        <taxon>Bacteria</taxon>
        <taxon>Bacillati</taxon>
        <taxon>Cyanobacteriota</taxon>
        <taxon>Cyanophyceae</taxon>
        <taxon>Oscillatoriophycideae</taxon>
        <taxon>Oscillatoriales</taxon>
        <taxon>Microcoleaceae</taxon>
        <taxon>Planktothrix</taxon>
    </lineage>
</organism>
<dbReference type="OrthoDB" id="9757546at2"/>
<feature type="compositionally biased region" description="Polar residues" evidence="2">
    <location>
        <begin position="1"/>
        <end position="12"/>
    </location>
</feature>
<dbReference type="GO" id="GO:0016491">
    <property type="term" value="F:oxidoreductase activity"/>
    <property type="evidence" value="ECO:0007669"/>
    <property type="project" value="InterPro"/>
</dbReference>
<feature type="region of interest" description="Disordered" evidence="2">
    <location>
        <begin position="1"/>
        <end position="33"/>
    </location>
</feature>
<evidence type="ECO:0000313" key="6">
    <source>
        <dbReference type="EMBL" id="VXD23282.1"/>
    </source>
</evidence>
<comment type="caution">
    <text evidence="6">The sequence shown here is derived from an EMBL/GenBank/DDBJ whole genome shotgun (WGS) entry which is preliminary data.</text>
</comment>
<evidence type="ECO:0000256" key="1">
    <source>
        <dbReference type="ARBA" id="ARBA00010609"/>
    </source>
</evidence>
<dbReference type="InterPro" id="IPR008972">
    <property type="entry name" value="Cupredoxin"/>
</dbReference>
<dbReference type="PANTHER" id="PTHR48267">
    <property type="entry name" value="CUPREDOXIN SUPERFAMILY PROTEIN"/>
    <property type="match status" value="1"/>
</dbReference>
<proteinExistence type="inferred from homology"/>
<dbReference type="SUPFAM" id="SSF49503">
    <property type="entry name" value="Cupredoxins"/>
    <property type="match status" value="3"/>
</dbReference>
<accession>A0A7Z9BV30</accession>
<evidence type="ECO:0000259" key="5">
    <source>
        <dbReference type="Pfam" id="PF07732"/>
    </source>
</evidence>
<dbReference type="Pfam" id="PF07731">
    <property type="entry name" value="Cu-oxidase_2"/>
    <property type="match status" value="1"/>
</dbReference>
<dbReference type="InterPro" id="IPR045087">
    <property type="entry name" value="Cu-oxidase_fam"/>
</dbReference>
<evidence type="ECO:0000313" key="7">
    <source>
        <dbReference type="Proteomes" id="UP000182190"/>
    </source>
</evidence>
<reference evidence="6" key="1">
    <citation type="submission" date="2019-10" db="EMBL/GenBank/DDBJ databases">
        <authorList>
            <consortium name="Genoscope - CEA"/>
            <person name="William W."/>
        </authorList>
    </citation>
    <scope>NUCLEOTIDE SEQUENCE [LARGE SCALE GENOMIC DNA]</scope>
    <source>
        <strain evidence="6">BBR_PRJEB10994</strain>
    </source>
</reference>
<dbReference type="CDD" id="cd13891">
    <property type="entry name" value="CuRO_3_CotA_like"/>
    <property type="match status" value="1"/>
</dbReference>
<evidence type="ECO:0000259" key="4">
    <source>
        <dbReference type="Pfam" id="PF07731"/>
    </source>
</evidence>
<keyword evidence="7" id="KW-1185">Reference proteome</keyword>
<dbReference type="GO" id="GO:0005507">
    <property type="term" value="F:copper ion binding"/>
    <property type="evidence" value="ECO:0007669"/>
    <property type="project" value="InterPro"/>
</dbReference>
<dbReference type="InterPro" id="IPR011706">
    <property type="entry name" value="Cu-oxidase_C"/>
</dbReference>
<feature type="domain" description="Plastocyanin-like" evidence="3">
    <location>
        <begin position="325"/>
        <end position="428"/>
    </location>
</feature>
<name>A0A7Z9BV30_9CYAN</name>
<dbReference type="Gene3D" id="2.60.40.420">
    <property type="entry name" value="Cupredoxins - blue copper proteins"/>
    <property type="match status" value="3"/>
</dbReference>
<dbReference type="InterPro" id="IPR011707">
    <property type="entry name" value="Cu-oxidase-like_N"/>
</dbReference>
<feature type="domain" description="Plastocyanin-like" evidence="4">
    <location>
        <begin position="528"/>
        <end position="644"/>
    </location>
</feature>
<feature type="domain" description="Plastocyanin-like" evidence="5">
    <location>
        <begin position="152"/>
        <end position="232"/>
    </location>
</feature>
<dbReference type="Proteomes" id="UP000182190">
    <property type="component" value="Unassembled WGS sequence"/>
</dbReference>
<gene>
    <name evidence="6" type="ORF">PL9631_710081</name>
</gene>
<dbReference type="Pfam" id="PF00394">
    <property type="entry name" value="Cu-oxidase"/>
    <property type="match status" value="1"/>
</dbReference>
<comment type="similarity">
    <text evidence="1">Belongs to the multicopper oxidase family.</text>
</comment>
<dbReference type="CDD" id="cd13844">
    <property type="entry name" value="CuRO_1_BOD_CotA_like"/>
    <property type="match status" value="1"/>
</dbReference>
<dbReference type="CDD" id="cd13868">
    <property type="entry name" value="CuRO_2_CotA_like"/>
    <property type="match status" value="1"/>
</dbReference>
<dbReference type="Pfam" id="PF07732">
    <property type="entry name" value="Cu-oxidase_3"/>
    <property type="match status" value="1"/>
</dbReference>
<dbReference type="AlphaFoldDB" id="A0A7Z9BV30"/>
<feature type="compositionally biased region" description="Pro residues" evidence="2">
    <location>
        <begin position="16"/>
        <end position="28"/>
    </location>
</feature>
<protein>
    <submittedName>
        <fullName evidence="6">Multicopper oxidase type 2</fullName>
    </submittedName>
</protein>
<dbReference type="InterPro" id="IPR001117">
    <property type="entry name" value="Cu-oxidase_2nd"/>
</dbReference>